<dbReference type="Proteomes" id="UP001054252">
    <property type="component" value="Unassembled WGS sequence"/>
</dbReference>
<feature type="transmembrane region" description="Helical" evidence="2">
    <location>
        <begin position="12"/>
        <end position="30"/>
    </location>
</feature>
<dbReference type="EMBL" id="BPVZ01000031">
    <property type="protein sequence ID" value="GKV10052.1"/>
    <property type="molecule type" value="Genomic_DNA"/>
</dbReference>
<keyword evidence="2" id="KW-0472">Membrane</keyword>
<proteinExistence type="predicted"/>
<sequence length="55" mass="5763">MDQYLKWVQALATAWGFMLLVGLMCCCLSTKPRQPGDIGSDNGGCSCDGGGYSGV</sequence>
<comment type="caution">
    <text evidence="3">The sequence shown here is derived from an EMBL/GenBank/DDBJ whole genome shotgun (WGS) entry which is preliminary data.</text>
</comment>
<keyword evidence="2" id="KW-0812">Transmembrane</keyword>
<dbReference type="AlphaFoldDB" id="A0AAV5JET7"/>
<keyword evidence="2" id="KW-1133">Transmembrane helix</keyword>
<gene>
    <name evidence="3" type="ORF">SLEP1_g21475</name>
</gene>
<evidence type="ECO:0000313" key="4">
    <source>
        <dbReference type="Proteomes" id="UP001054252"/>
    </source>
</evidence>
<keyword evidence="4" id="KW-1185">Reference proteome</keyword>
<organism evidence="3 4">
    <name type="scientific">Rubroshorea leprosula</name>
    <dbReference type="NCBI Taxonomy" id="152421"/>
    <lineage>
        <taxon>Eukaryota</taxon>
        <taxon>Viridiplantae</taxon>
        <taxon>Streptophyta</taxon>
        <taxon>Embryophyta</taxon>
        <taxon>Tracheophyta</taxon>
        <taxon>Spermatophyta</taxon>
        <taxon>Magnoliopsida</taxon>
        <taxon>eudicotyledons</taxon>
        <taxon>Gunneridae</taxon>
        <taxon>Pentapetalae</taxon>
        <taxon>rosids</taxon>
        <taxon>malvids</taxon>
        <taxon>Malvales</taxon>
        <taxon>Dipterocarpaceae</taxon>
        <taxon>Rubroshorea</taxon>
    </lineage>
</organism>
<evidence type="ECO:0000256" key="1">
    <source>
        <dbReference type="SAM" id="MobiDB-lite"/>
    </source>
</evidence>
<protein>
    <submittedName>
        <fullName evidence="3">Uncharacterized protein</fullName>
    </submittedName>
</protein>
<accession>A0AAV5JET7</accession>
<evidence type="ECO:0000256" key="2">
    <source>
        <dbReference type="SAM" id="Phobius"/>
    </source>
</evidence>
<evidence type="ECO:0000313" key="3">
    <source>
        <dbReference type="EMBL" id="GKV10052.1"/>
    </source>
</evidence>
<feature type="compositionally biased region" description="Gly residues" evidence="1">
    <location>
        <begin position="46"/>
        <end position="55"/>
    </location>
</feature>
<reference evidence="3 4" key="1">
    <citation type="journal article" date="2021" name="Commun. Biol.">
        <title>The genome of Shorea leprosula (Dipterocarpaceae) highlights the ecological relevance of drought in aseasonal tropical rainforests.</title>
        <authorList>
            <person name="Ng K.K.S."/>
            <person name="Kobayashi M.J."/>
            <person name="Fawcett J.A."/>
            <person name="Hatakeyama M."/>
            <person name="Paape T."/>
            <person name="Ng C.H."/>
            <person name="Ang C.C."/>
            <person name="Tnah L.H."/>
            <person name="Lee C.T."/>
            <person name="Nishiyama T."/>
            <person name="Sese J."/>
            <person name="O'Brien M.J."/>
            <person name="Copetti D."/>
            <person name="Mohd Noor M.I."/>
            <person name="Ong R.C."/>
            <person name="Putra M."/>
            <person name="Sireger I.Z."/>
            <person name="Indrioko S."/>
            <person name="Kosugi Y."/>
            <person name="Izuno A."/>
            <person name="Isagi Y."/>
            <person name="Lee S.L."/>
            <person name="Shimizu K.K."/>
        </authorList>
    </citation>
    <scope>NUCLEOTIDE SEQUENCE [LARGE SCALE GENOMIC DNA]</scope>
    <source>
        <strain evidence="3">214</strain>
    </source>
</reference>
<feature type="region of interest" description="Disordered" evidence="1">
    <location>
        <begin position="32"/>
        <end position="55"/>
    </location>
</feature>
<feature type="compositionally biased region" description="Low complexity" evidence="1">
    <location>
        <begin position="36"/>
        <end position="45"/>
    </location>
</feature>
<name>A0AAV5JET7_9ROSI</name>